<accession>A0A0A1UG33</accession>
<keyword evidence="2" id="KW-1185">Reference proteome</keyword>
<sequence length="209" mass="23986">MCIQIKIIKICSLFILSMNNYSRNSSLPKKSNVFKCFRDSQAAEQAVFIALLSRHYSIEIKHPIKRSTVTNQVLNVSLIHFEHEIFNVSEFVDVRCSLLKTIDLATGFSEKSAQQRLSKNRIVEQQHFLIDILRELGYFCSGYICQGKLMTRPVEIVTTVARDNDILLQSKEIIENGTKIAKFIDQKLSTNEVLYIEKGSFEMKCLLSL</sequence>
<name>A0A0A1UG33_ENTIV</name>
<evidence type="ECO:0000313" key="1">
    <source>
        <dbReference type="EMBL" id="ELP92194.1"/>
    </source>
</evidence>
<dbReference type="Proteomes" id="UP000014680">
    <property type="component" value="Unassembled WGS sequence"/>
</dbReference>
<reference evidence="1 2" key="1">
    <citation type="submission" date="2012-10" db="EMBL/GenBank/DDBJ databases">
        <authorList>
            <person name="Zafar N."/>
            <person name="Inman J."/>
            <person name="Hall N."/>
            <person name="Lorenzi H."/>
            <person name="Caler E."/>
        </authorList>
    </citation>
    <scope>NUCLEOTIDE SEQUENCE [LARGE SCALE GENOMIC DNA]</scope>
    <source>
        <strain evidence="1 2">IP1</strain>
    </source>
</reference>
<dbReference type="EMBL" id="KB206395">
    <property type="protein sequence ID" value="ELP92194.1"/>
    <property type="molecule type" value="Genomic_DNA"/>
</dbReference>
<dbReference type="GeneID" id="14891092"/>
<protein>
    <submittedName>
        <fullName evidence="1">Uncharacterized protein</fullName>
    </submittedName>
</protein>
<dbReference type="KEGG" id="eiv:EIN_381710"/>
<organism evidence="1 2">
    <name type="scientific">Entamoeba invadens IP1</name>
    <dbReference type="NCBI Taxonomy" id="370355"/>
    <lineage>
        <taxon>Eukaryota</taxon>
        <taxon>Amoebozoa</taxon>
        <taxon>Evosea</taxon>
        <taxon>Archamoebae</taxon>
        <taxon>Mastigamoebida</taxon>
        <taxon>Entamoebidae</taxon>
        <taxon>Entamoeba</taxon>
    </lineage>
</organism>
<gene>
    <name evidence="1" type="ORF">EIN_381710</name>
</gene>
<dbReference type="RefSeq" id="XP_004258965.1">
    <property type="nucleotide sequence ID" value="XM_004258917.1"/>
</dbReference>
<dbReference type="AlphaFoldDB" id="A0A0A1UG33"/>
<dbReference type="VEuPathDB" id="AmoebaDB:EIN_381710"/>
<evidence type="ECO:0000313" key="2">
    <source>
        <dbReference type="Proteomes" id="UP000014680"/>
    </source>
</evidence>
<proteinExistence type="predicted"/>